<keyword evidence="4" id="KW-1185">Reference proteome</keyword>
<feature type="domain" description="Thioredoxin-like fold" evidence="2">
    <location>
        <begin position="77"/>
        <end position="244"/>
    </location>
</feature>
<evidence type="ECO:0000313" key="3">
    <source>
        <dbReference type="EMBL" id="WYY05860.1"/>
    </source>
</evidence>
<gene>
    <name evidence="3" type="ORF">RVF87_12265</name>
</gene>
<dbReference type="Gene3D" id="3.40.30.10">
    <property type="entry name" value="Glutaredoxin"/>
    <property type="match status" value="1"/>
</dbReference>
<evidence type="ECO:0000256" key="1">
    <source>
        <dbReference type="SAM" id="Phobius"/>
    </source>
</evidence>
<dbReference type="Pfam" id="PF13462">
    <property type="entry name" value="Thioredoxin_4"/>
    <property type="match status" value="1"/>
</dbReference>
<dbReference type="Proteomes" id="UP001479933">
    <property type="component" value="Chromosome"/>
</dbReference>
<proteinExistence type="predicted"/>
<accession>A0ABZ2TWV0</accession>
<evidence type="ECO:0000313" key="4">
    <source>
        <dbReference type="Proteomes" id="UP001479933"/>
    </source>
</evidence>
<name>A0ABZ2TWV0_9ACTN</name>
<keyword evidence="1" id="KW-0472">Membrane</keyword>
<feature type="transmembrane region" description="Helical" evidence="1">
    <location>
        <begin position="20"/>
        <end position="42"/>
    </location>
</feature>
<dbReference type="EMBL" id="CP136137">
    <property type="protein sequence ID" value="WYY05860.1"/>
    <property type="molecule type" value="Genomic_DNA"/>
</dbReference>
<dbReference type="InterPro" id="IPR012336">
    <property type="entry name" value="Thioredoxin-like_fold"/>
</dbReference>
<dbReference type="SUPFAM" id="SSF52833">
    <property type="entry name" value="Thioredoxin-like"/>
    <property type="match status" value="1"/>
</dbReference>
<dbReference type="InterPro" id="IPR036249">
    <property type="entry name" value="Thioredoxin-like_sf"/>
</dbReference>
<sequence length="249" mass="26689">MAQKSRTVIDPREAERRRSLLYKIGAVVVLVAVAAGVVIWAVSHNSDGPSTTGGSATPTVLGENGAITITKAPKGTDPKVTVRLVEDFQCPGCGSFERTYRSTIDKLAENPQVAIEYTPIAFLNSMSTTDYSSRAMNASTCVAESTAKDGDWTTWLKFHALLFEKQPAEGGSGLPDSDLISMAREAGADGITECINNNQFGQWVTKTTQTVTSNPEFTGTPWVRINDQKFEVTGDPQALIQAVDAALAK</sequence>
<organism evidence="3 4">
    <name type="scientific">Gordonia hydrophobica</name>
    <dbReference type="NCBI Taxonomy" id="40516"/>
    <lineage>
        <taxon>Bacteria</taxon>
        <taxon>Bacillati</taxon>
        <taxon>Actinomycetota</taxon>
        <taxon>Actinomycetes</taxon>
        <taxon>Mycobacteriales</taxon>
        <taxon>Gordoniaceae</taxon>
        <taxon>Gordonia</taxon>
    </lineage>
</organism>
<dbReference type="RefSeq" id="WP_066164423.1">
    <property type="nucleotide sequence ID" value="NZ_CP136137.1"/>
</dbReference>
<keyword evidence="1" id="KW-1133">Transmembrane helix</keyword>
<keyword evidence="1" id="KW-0812">Transmembrane</keyword>
<protein>
    <submittedName>
        <fullName evidence="3">Thioredoxin domain-containing protein</fullName>
    </submittedName>
</protein>
<evidence type="ECO:0000259" key="2">
    <source>
        <dbReference type="Pfam" id="PF13462"/>
    </source>
</evidence>
<reference evidence="3 4" key="1">
    <citation type="journal article" date="2023" name="Virus Evol.">
        <title>Computational host range prediction-The good, the bad, and the ugly.</title>
        <authorList>
            <person name="Howell A.A."/>
            <person name="Versoza C.J."/>
            <person name="Pfeifer S.P."/>
        </authorList>
    </citation>
    <scope>NUCLEOTIDE SEQUENCE [LARGE SCALE GENOMIC DNA]</scope>
    <source>
        <strain evidence="3 4">1610/1b</strain>
    </source>
</reference>